<protein>
    <submittedName>
        <fullName evidence="2">Uncharacterized protein</fullName>
    </submittedName>
</protein>
<feature type="transmembrane region" description="Helical" evidence="1">
    <location>
        <begin position="25"/>
        <end position="45"/>
    </location>
</feature>
<gene>
    <name evidence="2" type="ORF">B0T21DRAFT_39279</name>
</gene>
<evidence type="ECO:0000256" key="1">
    <source>
        <dbReference type="SAM" id="Phobius"/>
    </source>
</evidence>
<sequence length="130" mass="14615">MRPRDLDADPAVWKGWDRDRRPPALASRPAFCFFSLIWSIFVPSLGGSPDRKKTKPTASRMHGVGAAECVCYACLVLCQLQVWKPSGFPRGLWRDGTFCYCSAFRQVRCYALQSTTDSASRPLLPPEWGD</sequence>
<name>A0AA40AX76_9PEZI</name>
<proteinExistence type="predicted"/>
<keyword evidence="3" id="KW-1185">Reference proteome</keyword>
<comment type="caution">
    <text evidence="2">The sequence shown here is derived from an EMBL/GenBank/DDBJ whole genome shotgun (WGS) entry which is preliminary data.</text>
</comment>
<keyword evidence="1" id="KW-1133">Transmembrane helix</keyword>
<dbReference type="AlphaFoldDB" id="A0AA40AX76"/>
<accession>A0AA40AX76</accession>
<keyword evidence="1" id="KW-0472">Membrane</keyword>
<reference evidence="2" key="1">
    <citation type="submission" date="2023-06" db="EMBL/GenBank/DDBJ databases">
        <title>Genome-scale phylogeny and comparative genomics of the fungal order Sordariales.</title>
        <authorList>
            <consortium name="Lawrence Berkeley National Laboratory"/>
            <person name="Hensen N."/>
            <person name="Bonometti L."/>
            <person name="Westerberg I."/>
            <person name="Brannstrom I.O."/>
            <person name="Guillou S."/>
            <person name="Cros-Aarteil S."/>
            <person name="Calhoun S."/>
            <person name="Haridas S."/>
            <person name="Kuo A."/>
            <person name="Mondo S."/>
            <person name="Pangilinan J."/>
            <person name="Riley R."/>
            <person name="Labutti K."/>
            <person name="Andreopoulos B."/>
            <person name="Lipzen A."/>
            <person name="Chen C."/>
            <person name="Yanf M."/>
            <person name="Daum C."/>
            <person name="Ng V."/>
            <person name="Clum A."/>
            <person name="Steindorff A."/>
            <person name="Ohm R."/>
            <person name="Martin F."/>
            <person name="Silar P."/>
            <person name="Natvig D."/>
            <person name="Lalanne C."/>
            <person name="Gautier V."/>
            <person name="Ament-Velasquez S.L."/>
            <person name="Kruys A."/>
            <person name="Hutchinson M.I."/>
            <person name="Powell A.J."/>
            <person name="Barry K."/>
            <person name="Miller A.N."/>
            <person name="Grigoriev I.V."/>
            <person name="Debuchy R."/>
            <person name="Gladieux P."/>
            <person name="Thoren M.H."/>
            <person name="Johannesson H."/>
        </authorList>
    </citation>
    <scope>NUCLEOTIDE SEQUENCE</scope>
    <source>
        <strain evidence="2">CBS 540.89</strain>
    </source>
</reference>
<dbReference type="Proteomes" id="UP001172159">
    <property type="component" value="Unassembled WGS sequence"/>
</dbReference>
<dbReference type="EMBL" id="JAUKTV010000011">
    <property type="protein sequence ID" value="KAK0723655.1"/>
    <property type="molecule type" value="Genomic_DNA"/>
</dbReference>
<evidence type="ECO:0000313" key="3">
    <source>
        <dbReference type="Proteomes" id="UP001172159"/>
    </source>
</evidence>
<evidence type="ECO:0000313" key="2">
    <source>
        <dbReference type="EMBL" id="KAK0723655.1"/>
    </source>
</evidence>
<organism evidence="2 3">
    <name type="scientific">Apiosordaria backusii</name>
    <dbReference type="NCBI Taxonomy" id="314023"/>
    <lineage>
        <taxon>Eukaryota</taxon>
        <taxon>Fungi</taxon>
        <taxon>Dikarya</taxon>
        <taxon>Ascomycota</taxon>
        <taxon>Pezizomycotina</taxon>
        <taxon>Sordariomycetes</taxon>
        <taxon>Sordariomycetidae</taxon>
        <taxon>Sordariales</taxon>
        <taxon>Lasiosphaeriaceae</taxon>
        <taxon>Apiosordaria</taxon>
    </lineage>
</organism>
<keyword evidence="1" id="KW-0812">Transmembrane</keyword>